<dbReference type="InterPro" id="IPR013087">
    <property type="entry name" value="Znf_C2H2_type"/>
</dbReference>
<feature type="region of interest" description="Disordered" evidence="10">
    <location>
        <begin position="604"/>
        <end position="629"/>
    </location>
</feature>
<keyword evidence="8" id="KW-0863">Zinc-finger</keyword>
<dbReference type="InterPro" id="IPR018227">
    <property type="entry name" value="Amino_acid_transport_2"/>
</dbReference>
<reference evidence="14 15" key="1">
    <citation type="submission" date="2016-02" db="EMBL/GenBank/DDBJ databases">
        <title>Genome analysis of coral dinoflagellate symbionts highlights evolutionary adaptations to a symbiotic lifestyle.</title>
        <authorList>
            <person name="Aranda M."/>
            <person name="Li Y."/>
            <person name="Liew Y.J."/>
            <person name="Baumgarten S."/>
            <person name="Simakov O."/>
            <person name="Wilson M."/>
            <person name="Piel J."/>
            <person name="Ashoor H."/>
            <person name="Bougouffa S."/>
            <person name="Bajic V.B."/>
            <person name="Ryu T."/>
            <person name="Ravasi T."/>
            <person name="Bayer T."/>
            <person name="Micklem G."/>
            <person name="Kim H."/>
            <person name="Bhak J."/>
            <person name="Lajeunesse T.C."/>
            <person name="Voolstra C.R."/>
        </authorList>
    </citation>
    <scope>NUCLEOTIDE SEQUENCE [LARGE SCALE GENOMIC DNA]</scope>
    <source>
        <strain evidence="14 15">CCMP2467</strain>
    </source>
</reference>
<dbReference type="Gene3D" id="3.30.420.10">
    <property type="entry name" value="Ribonuclease H-like superfamily/Ribonuclease H"/>
    <property type="match status" value="1"/>
</dbReference>
<keyword evidence="3" id="KW-1003">Cell membrane</keyword>
<keyword evidence="4" id="KW-0997">Cell inner membrane</keyword>
<feature type="transmembrane region" description="Helical" evidence="11">
    <location>
        <begin position="3464"/>
        <end position="3483"/>
    </location>
</feature>
<dbReference type="SUPFAM" id="SSF53098">
    <property type="entry name" value="Ribonuclease H-like"/>
    <property type="match status" value="1"/>
</dbReference>
<evidence type="ECO:0000256" key="9">
    <source>
        <dbReference type="SAM" id="Coils"/>
    </source>
</evidence>
<feature type="domain" description="RNase H type-1" evidence="13">
    <location>
        <begin position="1602"/>
        <end position="1764"/>
    </location>
</feature>
<organism evidence="14 15">
    <name type="scientific">Symbiodinium microadriaticum</name>
    <name type="common">Dinoflagellate</name>
    <name type="synonym">Zooxanthella microadriatica</name>
    <dbReference type="NCBI Taxonomy" id="2951"/>
    <lineage>
        <taxon>Eukaryota</taxon>
        <taxon>Sar</taxon>
        <taxon>Alveolata</taxon>
        <taxon>Dinophyceae</taxon>
        <taxon>Suessiales</taxon>
        <taxon>Symbiodiniaceae</taxon>
        <taxon>Symbiodinium</taxon>
    </lineage>
</organism>
<dbReference type="EMBL" id="LSRX01000219">
    <property type="protein sequence ID" value="OLQ04065.1"/>
    <property type="molecule type" value="Genomic_DNA"/>
</dbReference>
<feature type="transmembrane region" description="Helical" evidence="11">
    <location>
        <begin position="3790"/>
        <end position="3808"/>
    </location>
</feature>
<feature type="transmembrane region" description="Helical" evidence="11">
    <location>
        <begin position="3495"/>
        <end position="3515"/>
    </location>
</feature>
<feature type="domain" description="C2H2-type" evidence="12">
    <location>
        <begin position="2994"/>
        <end position="3022"/>
    </location>
</feature>
<evidence type="ECO:0000256" key="11">
    <source>
        <dbReference type="SAM" id="Phobius"/>
    </source>
</evidence>
<feature type="region of interest" description="Disordered" evidence="10">
    <location>
        <begin position="3228"/>
        <end position="3249"/>
    </location>
</feature>
<dbReference type="Gene3D" id="3.30.160.60">
    <property type="entry name" value="Classic Zinc Finger"/>
    <property type="match status" value="1"/>
</dbReference>
<keyword evidence="6 11" id="KW-1133">Transmembrane helix</keyword>
<dbReference type="GO" id="GO:0003333">
    <property type="term" value="P:amino acid transmembrane transport"/>
    <property type="evidence" value="ECO:0007669"/>
    <property type="project" value="InterPro"/>
</dbReference>
<feature type="region of interest" description="Disordered" evidence="10">
    <location>
        <begin position="3279"/>
        <end position="3298"/>
    </location>
</feature>
<keyword evidence="2" id="KW-0813">Transport</keyword>
<feature type="transmembrane region" description="Helical" evidence="11">
    <location>
        <begin position="3571"/>
        <end position="3595"/>
    </location>
</feature>
<evidence type="ECO:0000313" key="14">
    <source>
        <dbReference type="EMBL" id="OLQ04065.1"/>
    </source>
</evidence>
<dbReference type="GO" id="GO:0008270">
    <property type="term" value="F:zinc ion binding"/>
    <property type="evidence" value="ECO:0007669"/>
    <property type="project" value="UniProtKB-KW"/>
</dbReference>
<dbReference type="Proteomes" id="UP000186817">
    <property type="component" value="Unassembled WGS sequence"/>
</dbReference>
<dbReference type="SUPFAM" id="SSF56219">
    <property type="entry name" value="DNase I-like"/>
    <property type="match status" value="1"/>
</dbReference>
<evidence type="ECO:0000259" key="13">
    <source>
        <dbReference type="PROSITE" id="PS50879"/>
    </source>
</evidence>
<dbReference type="OrthoDB" id="204942at2759"/>
<feature type="region of interest" description="Disordered" evidence="10">
    <location>
        <begin position="4112"/>
        <end position="4141"/>
    </location>
</feature>
<dbReference type="GO" id="GO:0003676">
    <property type="term" value="F:nucleic acid binding"/>
    <property type="evidence" value="ECO:0007669"/>
    <property type="project" value="InterPro"/>
</dbReference>
<feature type="transmembrane region" description="Helical" evidence="11">
    <location>
        <begin position="304"/>
        <end position="327"/>
    </location>
</feature>
<gene>
    <name evidence="14" type="primary">tyrP-A</name>
    <name evidence="14" type="ORF">AK812_SmicGene12895</name>
</gene>
<comment type="subcellular location">
    <subcellularLocation>
        <location evidence="1">Cell inner membrane</location>
        <topology evidence="1">Multi-pass membrane protein</topology>
    </subcellularLocation>
</comment>
<evidence type="ECO:0000259" key="12">
    <source>
        <dbReference type="PROSITE" id="PS50157"/>
    </source>
</evidence>
<dbReference type="InterPro" id="IPR002156">
    <property type="entry name" value="RNaseH_domain"/>
</dbReference>
<sequence length="4658" mass="504168">MLGQPISSPAPPAVAMASLSLQPISRAAAPSSAPAAGSGGSRFLAQFRRPQSWYSTNEGPGPIPATAGLHAVSLFLVLRRRRHRHGDLRPWRPQRHFRGPRASLRGTADPVGPSGSLSDAQLQRLLSPAFTASFLSFLLYPLLAQAVASQLDSVALGVIKGDVSQYMQNFFNFNSLLFSFFVSQTYASLYQQQESLYMALYSEIAEARSLLEQLTLVSQNRPSYRSMLQSMDAYVEELLLGVRMGCPPAVLVSAKPALDPLEAILYATSVGVPSVVYDTVRSLREARGQRLGATQRKLPWEHFVLLNVLGAMELLVFPLLGAGISGYEASDAAAPGHVLWIQSVVFAILAGGVVLALQVVQDLRSPTSGLYSLDSTLDEMVEGLRAELRHRLEGVPASTTSRLPSPVVSRIDESRLAESEDWPSLQPRGQEESQNNRLLQCAAAGLASAALFLPSVLILENFFSAPALQAIREDNNAQWLQNCFTGVGLVFSLFAAQTFSFLYSQQEAIYLAVYGEVSEAKALLEQLALVCRGRPTLAEALEGLKCYVREDLRSLDQNPAKLVAGTPSSAGRAIDPLERVLYHTSVGEPSSVYDTVKGLRAARGQRLGVEPEDRKNGRSTKGRQQPQRDLFPTYNAVAPSAIEEHGMKINAETGHLVTDMQGALNLARKAETRVSKLHKAYEKAQEQWSAYEQLAKINFQKERRRYLRDLERIEKEALVAEDQQAQTRATVRHIALREAQASRPSLQTATRADPEVAALFSTWANEDGAALTGVLQRAFQPSTETPVTPARTTTVPPRTPATARSTTSTDEPGAVQDPYLVTSPGVAPPAVPASPAVTHTVGSAPPPGLSPGQAPKHPGQRDMDAVRTRPSEAPPRANIKAATKEKNSTAQRHVSLTDKLQEKRAALRAFGVVEVPRLASHCLLDVPGQADPPDVLRSLQKKACRRPQRISGFLSVIQFPSAVRAFPEANAAVIADLTRVGGKYFPVVLPKRLAYDALYEYLRPMTSALHEEVLIYVGSRNRPWPPQAEVVLDDGEVITMIAAGTPPPSGARATDLFQSGAEWGPMHHFFRLECHEAVCILYRGARYSFCSYNHTGYTILDFVCERFRLDKNRILTCAFPIEDLDVQGDHCPVLVAVQDLPPSASADRQHRQDCFTLFDLRPFGLKPQFVHTHDPVLPARYGPPPPDPVSGHSWNVDSDPGWPLQPNLAAEVDAATSINDGWGDMQAVPGPPVLHGQHHWILTDAQPICFTVVQGTEIAVQTLVNQFADACPADHIVSIIGAPVQSRPTGAVFCVHDGIVLTVAYIENLLHSDISPAPFDPDDDNEDFLGPSDGIGPGRSGRSSTAVSSSRNAQAAHGDRHRSRSPRISGKADTVQPPLGCLIAARFCLDGNGYLHFQGSFGTICMLALLACAAKVEAGLGTLEPAHCSLDSISYGHILPRPIPTPARARLHLPLLTPADLQTSDGDSPCSAIVHDVALEMHGWDFTTLLEVSVAENPEHCFLEARAVLETLLEYAQDHTEAAQVESPGLPSAIRLEHSLSLSRHQQQALDLQRLLPHSLPHDDEDWLDADLTAVLNWRSLPLEVRTNLVNIPIWHNEGAPPPERIEVYTDGSASAEATDIAPCAWAFSVFFVSAGRTYLRGHASAQSVPPGTPYFLGEVLDDALTAELLALCWALCWAAQYTAHLEAPICFLYDAQGAGYGTFGKAKPSRGANPTHYTPLTKFAVTLRQYLNARRHITHTHVKGHSGCLGNELCDALAKLSRQEPASAYDRCLPEWPAMWAQHPLSDWAWATVPGQIDVPRLFCFEIEVAMAQHVTAPEVPPPQAAIVASQHPSGEVAFTISCVGLNVLTLRDKKPSTAQEPQVGMRVLGRKDILKASLHDVQPLLVGLQETRLPADATQPDPDYYVFNAAATEQGTGGCSLWIAKQLPVYTCQGVPAYIRQQDVTVTSVSSRHLVAHVQMAHLQWQVHVLHAPSVASVPISEVRAFWDARAQDIIGRPEGSDFIVMCDANSRLGDVCSDYVSNHGAETEGAAGELFHEFLTKIDAIVPSTWSQWHTGPHTTWVSPTGHPSRIDYVLIPRTWQVAELHSRTLPHVEHLQLRDDHIPVHLLCRFTRHLPKLTYTTVQKRTARPPAGSAGPRASSLLTNTVPVQAWDVQIDDHYDTLADAWRTVGSLLTPSDDASPRQPYLTVDTLALVRQKGTLRLHLRLLGIERKRRWKLIGLAAFINHADHRAFNPDRAGVADTWLCELDALEAATLAHHLRLTREVRHAVAIDRTQYLEGLVHDVAQGSIGDPKALYKVLRRAFPAARSSRRQGITPLPMLKLADGTIAQSTAERAEAWRSHFSSQEAGLAVTNDEYVAAFKQCTLQRRQLDVSLVPTLATLECNVLAAKSAKAAGPDGITAELLRLDAPITARQLLPVFLKACLKVQEPITFRGGDLVCLAKRAGQVLQCDAYRSILVSSVPGKLYHRSLRESLKHLLVADQPAFQAGVAPGQGIEATALAVRSFHMLCRAKRVPASLTFFDLQAAFYQVIRQSLVPGIESDVELLRLLHCLRLPDTAVQELHDQLLRVAQLPSLGASSHAVAVVQDLFRGTWFRLSGSTALTITKRGSRPGDPTADLMFGFTLSALAKAVQACLDTRGLLPCIPTIEERPDFIDVQGPVPLGFPSWADDFVAPQTGADSSDLIDRTSLTITTVVDFATSAGMTIKFGRDKTAIIFPPEALQDDHTVTRTQDEEQRVMQLRNGISGDLYEVPIVESYRHLGGIVVSTGTPVPDLHFRFSQAVGTLHPLRRKLFGSRAIPMRTRSYLLRSLVISRFAHSASAMLFSAAYHTRIWEQHYVALWRALYSRRTASAQIHCLRVLHEAHALSPPLALAHARAGFIRRLAQHDPCELFGLLWDHWVLHPSTSWFRQIREDIEQVAIYVPQLCQLLSSADPISSLLEAVASDPSWWPRQVKAAELAFFADLTRWFNERLLGATSAPRKAADDGNRPYACYLCDAAFPLRKHLHTHLARAHQVFAPARHYALGDTCAACLKVFPHVRLLQQHLKSSDKCLLRCLYLHPPLDYEDIRALEEPVRKQTAKIAKGQWRSFTGVRASTRAPQAYGPFAPTAEERLPDPTTEDIPLTDLACGYKPAPALVVWISDHVASKSREGHNHDIRPVPLSEEASQRKLPPLHFALLAALSVAELLVFPVLAAGCAALDSSGNVAFPGHVLFFQGLTPRRHLASTHGDRGVQARDGRRTHGAPTMQKSFQPLQIFAMGGGAVLGARMAVRRSAKSESTLTLEPTRPSHNSRKLTQGTLQGDVFLLQTPLILPSPLPSWIAQALPKHSVVLAGVDGGYAAFDFVPAKPEDPGSALQLLLGGSVEGLCGTRKLSGLPRGAVRLGRVAEGVTVEDVINVNERFDKMLSLTANDCNSYSQSVLGAILADPDKLVQERLFSTLDWEEMQQSSEVKYKEPSVTNAIVLVAGTTVGAGILALPAVTQPAGFVPSTVALTFAWMYMAITGLFIAEVACRTMAATGKRATSLQSMASTSIGPAGAWLSSAAFVFLHMALLIAYCSRGGELLTSLIPILGSVGVPGPAVFAGIFGGFIFLTKGTDALDQGNNAFAVVVAVSFFALVALAIPAGDAARLFAVADWGKATDTVPTLLLSLVYHNVVPTVCAQLEGDRGKITTAIVVGSLVPFLMFVVWNAAVLAALPIGSAGDPLEVLRSTGSPLVATGILAFSLSAIVTSFVGFVVALTDFFADLDNRTEDSSLPLKLRDFALTLVPPVIVACLDPSLFFQAIDKAGAFGVSTLFGLLPAWMVLKKRSSESPVLTRVPQFLGGYVRGPLVPGGPLIPVLAAVVALLVVGDNALAILFGLMASALTLTFLVLYDLWSPIGDVYNFQAVLEEMVSGMEEELEARLAEARALADDEVSSLGGQPERILRPQATAAGGGKGLMMRGSALLALVLLSPSIASAARPVGAVLRLESKASGFSRNLPALYAAWSAPVSVDGLSIVRPQSDPFGCSPLPRCRRCALLVLQGWQNVEAGRAKQTTELGKLAFRPARKKQTCLPGLNTCGMARDDFCGGCRMRLLVALWALAPIWADPAELDASSDAAVSCLQRHASNRERPRLEKQTGFSHQTTAAPSSSSASRGLPLEAELGPAFSDPCGPEQPSTGFARLERPRHDTSDLFIDLTDVLQNGSVTVLVTAMSLDGAYSDADGFDVTRAAPLEDTENSLLVLRLSKSGEDHMCGDGSGLSEDSEERPCTDESAHPLVASSIVKKRACSLRWVALYCSVSLVGLAVACLVFSGWRVGPSIAPRAAADVPLLGLAHVSPETNHVLCLTDIGQIVSRIVLLSNAIDRAAGDCDFEGIRRDKGLGNVTSLDREICASTILVIMLNANLITGLLTASISTCTGALNVPANCGTNIAAFLGGTSILLQSVVAVDINCVKLENLPIQTKIDVALERAQREKEKAIRSAQKFVKNAGFEVDVLPAPPAVPTKTVYTATSLCFAFINLGLTQVMKLGIILADSSIHCTRKENARQPRVCAIDIVGILILCSAITRIFALAANQCIRIVGDTNPSTRCLQASAGVSAGALAITARSLNLRAACEKAFNDWHPNEWLEKALGEGHENVHSGIPDHLHYEHIRSGTLEEDLAVPAEDGNVIIPDE</sequence>
<dbReference type="Pfam" id="PF03222">
    <property type="entry name" value="Trp_Tyr_perm"/>
    <property type="match status" value="1"/>
</dbReference>
<feature type="transmembrane region" description="Helical" evidence="11">
    <location>
        <begin position="3719"/>
        <end position="3743"/>
    </location>
</feature>
<evidence type="ECO:0000313" key="15">
    <source>
        <dbReference type="Proteomes" id="UP000186817"/>
    </source>
</evidence>
<feature type="region of interest" description="Disordered" evidence="10">
    <location>
        <begin position="1320"/>
        <end position="1373"/>
    </location>
</feature>
<dbReference type="Gene3D" id="3.60.10.10">
    <property type="entry name" value="Endonuclease/exonuclease/phosphatase"/>
    <property type="match status" value="1"/>
</dbReference>
<feature type="transmembrane region" description="Helical" evidence="11">
    <location>
        <begin position="3857"/>
        <end position="3879"/>
    </location>
</feature>
<dbReference type="GO" id="GO:0005886">
    <property type="term" value="C:plasma membrane"/>
    <property type="evidence" value="ECO:0007669"/>
    <property type="project" value="UniProtKB-SubCell"/>
</dbReference>
<feature type="compositionally biased region" description="Low complexity" evidence="10">
    <location>
        <begin position="1340"/>
        <end position="1351"/>
    </location>
</feature>
<proteinExistence type="predicted"/>
<feature type="coiled-coil region" evidence="9">
    <location>
        <begin position="667"/>
        <end position="730"/>
    </location>
</feature>
<dbReference type="InterPro" id="IPR036691">
    <property type="entry name" value="Endo/exonu/phosph_ase_sf"/>
</dbReference>
<dbReference type="InterPro" id="IPR025333">
    <property type="entry name" value="DUF4239"/>
</dbReference>
<comment type="caution">
    <text evidence="14">The sequence shown here is derived from an EMBL/GenBank/DDBJ whole genome shotgun (WGS) entry which is preliminary data.</text>
</comment>
<dbReference type="Pfam" id="PF14023">
    <property type="entry name" value="Bestrophin-like"/>
    <property type="match status" value="1"/>
</dbReference>
<feature type="transmembrane region" description="Helical" evidence="11">
    <location>
        <begin position="3607"/>
        <end position="3625"/>
    </location>
</feature>
<feature type="compositionally biased region" description="Basic and acidic residues" evidence="10">
    <location>
        <begin position="3231"/>
        <end position="3243"/>
    </location>
</feature>
<evidence type="ECO:0000256" key="6">
    <source>
        <dbReference type="ARBA" id="ARBA00022989"/>
    </source>
</evidence>
<dbReference type="InterPro" id="IPR036397">
    <property type="entry name" value="RNaseH_sf"/>
</dbReference>
<evidence type="ECO:0000256" key="2">
    <source>
        <dbReference type="ARBA" id="ARBA00022448"/>
    </source>
</evidence>
<evidence type="ECO:0000256" key="7">
    <source>
        <dbReference type="ARBA" id="ARBA00023136"/>
    </source>
</evidence>
<feature type="transmembrane region" description="Helical" evidence="11">
    <location>
        <begin position="3645"/>
        <end position="3664"/>
    </location>
</feature>
<dbReference type="PROSITE" id="PS50879">
    <property type="entry name" value="RNASE_H_1"/>
    <property type="match status" value="1"/>
</dbReference>
<feature type="transmembrane region" description="Helical" evidence="11">
    <location>
        <begin position="3179"/>
        <end position="3203"/>
    </location>
</feature>
<evidence type="ECO:0000256" key="1">
    <source>
        <dbReference type="ARBA" id="ARBA00004429"/>
    </source>
</evidence>
<feature type="region of interest" description="Disordered" evidence="10">
    <location>
        <begin position="89"/>
        <end position="115"/>
    </location>
</feature>
<dbReference type="PROSITE" id="PS00028">
    <property type="entry name" value="ZINC_FINGER_C2H2_1"/>
    <property type="match status" value="1"/>
</dbReference>
<feature type="transmembrane region" description="Helical" evidence="11">
    <location>
        <begin position="125"/>
        <end position="143"/>
    </location>
</feature>
<feature type="transmembrane region" description="Helical" evidence="11">
    <location>
        <begin position="4277"/>
        <end position="4298"/>
    </location>
</feature>
<feature type="compositionally biased region" description="Basic and acidic residues" evidence="10">
    <location>
        <begin position="859"/>
        <end position="870"/>
    </location>
</feature>
<dbReference type="PANTHER" id="PTHR32195">
    <property type="entry name" value="OS07G0662800 PROTEIN"/>
    <property type="match status" value="1"/>
</dbReference>
<keyword evidence="9" id="KW-0175">Coiled coil</keyword>
<feature type="compositionally biased region" description="Basic residues" evidence="10">
    <location>
        <begin position="89"/>
        <end position="99"/>
    </location>
</feature>
<feature type="transmembrane region" description="Helical" evidence="11">
    <location>
        <begin position="3829"/>
        <end position="3851"/>
    </location>
</feature>
<feature type="transmembrane region" description="Helical" evidence="11">
    <location>
        <begin position="3536"/>
        <end position="3559"/>
    </location>
</feature>
<feature type="transmembrane region" description="Helical" evidence="11">
    <location>
        <begin position="3676"/>
        <end position="3699"/>
    </location>
</feature>
<dbReference type="Gene3D" id="1.20.1740.10">
    <property type="entry name" value="Amino acid/polyamine transporter I"/>
    <property type="match status" value="1"/>
</dbReference>
<dbReference type="PANTHER" id="PTHR32195:SF26">
    <property type="entry name" value="TRYPTOPHAN OR TYROSINE TRANSPORTER PROTEIN"/>
    <property type="match status" value="1"/>
</dbReference>
<evidence type="ECO:0000256" key="3">
    <source>
        <dbReference type="ARBA" id="ARBA00022475"/>
    </source>
</evidence>
<keyword evidence="7 11" id="KW-0472">Membrane</keyword>
<evidence type="ECO:0000256" key="4">
    <source>
        <dbReference type="ARBA" id="ARBA00022519"/>
    </source>
</evidence>
<dbReference type="PROSITE" id="PS50157">
    <property type="entry name" value="ZINC_FINGER_C2H2_2"/>
    <property type="match status" value="1"/>
</dbReference>
<keyword evidence="8" id="KW-0479">Metal-binding</keyword>
<keyword evidence="8" id="KW-0862">Zinc</keyword>
<feature type="compositionally biased region" description="Low complexity" evidence="10">
    <location>
        <begin position="782"/>
        <end position="809"/>
    </location>
</feature>
<accession>A0A1Q9E9G9</accession>
<keyword evidence="5 11" id="KW-0812">Transmembrane</keyword>
<keyword evidence="15" id="KW-1185">Reference proteome</keyword>
<evidence type="ECO:0000256" key="5">
    <source>
        <dbReference type="ARBA" id="ARBA00022692"/>
    </source>
</evidence>
<name>A0A1Q9E9G9_SYMMI</name>
<feature type="transmembrane region" description="Helical" evidence="11">
    <location>
        <begin position="339"/>
        <end position="360"/>
    </location>
</feature>
<feature type="region of interest" description="Disordered" evidence="10">
    <location>
        <begin position="780"/>
        <end position="876"/>
    </location>
</feature>
<dbReference type="InterPro" id="IPR012337">
    <property type="entry name" value="RNaseH-like_sf"/>
</dbReference>
<feature type="transmembrane region" description="Helical" evidence="11">
    <location>
        <begin position="61"/>
        <end position="78"/>
    </location>
</feature>
<dbReference type="GO" id="GO:0004523">
    <property type="term" value="F:RNA-DNA hybrid ribonuclease activity"/>
    <property type="evidence" value="ECO:0007669"/>
    <property type="project" value="InterPro"/>
</dbReference>
<evidence type="ECO:0000256" key="8">
    <source>
        <dbReference type="PROSITE-ProRule" id="PRU00042"/>
    </source>
</evidence>
<evidence type="ECO:0000256" key="10">
    <source>
        <dbReference type="SAM" id="MobiDB-lite"/>
    </source>
</evidence>
<protein>
    <submittedName>
        <fullName evidence="14">Tyrosine-specific transport protein 1</fullName>
    </submittedName>
</protein>
<feature type="transmembrane region" description="Helical" evidence="11">
    <location>
        <begin position="170"/>
        <end position="189"/>
    </location>
</feature>